<comment type="caution">
    <text evidence="3">The sequence shown here is derived from an EMBL/GenBank/DDBJ whole genome shotgun (WGS) entry which is preliminary data.</text>
</comment>
<accession>A0ABP1FTX4</accession>
<feature type="chain" id="PRO_5045868036" evidence="2">
    <location>
        <begin position="30"/>
        <end position="239"/>
    </location>
</feature>
<evidence type="ECO:0000256" key="1">
    <source>
        <dbReference type="SAM" id="MobiDB-lite"/>
    </source>
</evidence>
<reference evidence="3 4" key="1">
    <citation type="submission" date="2024-06" db="EMBL/GenBank/DDBJ databases">
        <authorList>
            <person name="Kraege A."/>
            <person name="Thomma B."/>
        </authorList>
    </citation>
    <scope>NUCLEOTIDE SEQUENCE [LARGE SCALE GENOMIC DNA]</scope>
</reference>
<keyword evidence="4" id="KW-1185">Reference proteome</keyword>
<feature type="region of interest" description="Disordered" evidence="1">
    <location>
        <begin position="51"/>
        <end position="84"/>
    </location>
</feature>
<name>A0ABP1FTX4_9CHLO</name>
<gene>
    <name evidence="3" type="primary">g5308</name>
    <name evidence="3" type="ORF">VP750_LOCUS4540</name>
</gene>
<proteinExistence type="predicted"/>
<evidence type="ECO:0000313" key="3">
    <source>
        <dbReference type="EMBL" id="CAL5222881.1"/>
    </source>
</evidence>
<protein>
    <submittedName>
        <fullName evidence="3">G5308 protein</fullName>
    </submittedName>
</protein>
<feature type="signal peptide" evidence="2">
    <location>
        <begin position="1"/>
        <end position="29"/>
    </location>
</feature>
<dbReference type="Proteomes" id="UP001497392">
    <property type="component" value="Unassembled WGS sequence"/>
</dbReference>
<organism evidence="3 4">
    <name type="scientific">Coccomyxa viridis</name>
    <dbReference type="NCBI Taxonomy" id="1274662"/>
    <lineage>
        <taxon>Eukaryota</taxon>
        <taxon>Viridiplantae</taxon>
        <taxon>Chlorophyta</taxon>
        <taxon>core chlorophytes</taxon>
        <taxon>Trebouxiophyceae</taxon>
        <taxon>Trebouxiophyceae incertae sedis</taxon>
        <taxon>Coccomyxaceae</taxon>
        <taxon>Coccomyxa</taxon>
    </lineage>
</organism>
<feature type="compositionally biased region" description="Polar residues" evidence="1">
    <location>
        <begin position="51"/>
        <end position="66"/>
    </location>
</feature>
<dbReference type="EMBL" id="CAXHTA020000007">
    <property type="protein sequence ID" value="CAL5222881.1"/>
    <property type="molecule type" value="Genomic_DNA"/>
</dbReference>
<keyword evidence="2" id="KW-0732">Signal</keyword>
<evidence type="ECO:0000256" key="2">
    <source>
        <dbReference type="SAM" id="SignalP"/>
    </source>
</evidence>
<evidence type="ECO:0000313" key="4">
    <source>
        <dbReference type="Proteomes" id="UP001497392"/>
    </source>
</evidence>
<sequence length="239" mass="23413">MHVSKLPGLRRLAISVSCALIIRTATCSGRSITLATSDWTWSLRSVLQTSGDSSSSATGIQEASSQDAPDTPATPTPPAPGAGTLRRATNVVFLSPGNSLAQFLPPAPVTPAVTTATETSPAITPPVFPGMAASASTGTATFTSPVPTGLVTTGTTISKRTGQVHISQADLGMGTSAAFPGQQVNAQPQLIAVSLTQPATAATDKASAALGGSLAGSAATATAASAGSVSGGRAGSFPG</sequence>